<protein>
    <submittedName>
        <fullName evidence="4">Glucoamylase (Glucan-1,4-alpha-glucosidase), GH15 family</fullName>
    </submittedName>
</protein>
<evidence type="ECO:0000256" key="1">
    <source>
        <dbReference type="SAM" id="MobiDB-lite"/>
    </source>
</evidence>
<dbReference type="InterPro" id="IPR045582">
    <property type="entry name" value="Trehalase-like_N"/>
</dbReference>
<gene>
    <name evidence="4" type="ORF">GA0070216_107127</name>
</gene>
<dbReference type="Gene3D" id="1.50.10.10">
    <property type="match status" value="1"/>
</dbReference>
<dbReference type="Pfam" id="PF00723">
    <property type="entry name" value="Glyco_hydro_15"/>
    <property type="match status" value="1"/>
</dbReference>
<dbReference type="AlphaFoldDB" id="A0A1C4YT09"/>
<evidence type="ECO:0000313" key="4">
    <source>
        <dbReference type="EMBL" id="SCF23885.1"/>
    </source>
</evidence>
<dbReference type="InterPro" id="IPR012341">
    <property type="entry name" value="6hp_glycosidase-like_sf"/>
</dbReference>
<dbReference type="EMBL" id="FMCU01000007">
    <property type="protein sequence ID" value="SCF23885.1"/>
    <property type="molecule type" value="Genomic_DNA"/>
</dbReference>
<accession>A0A1C4YT09</accession>
<dbReference type="SUPFAM" id="SSF48208">
    <property type="entry name" value="Six-hairpin glycosidases"/>
    <property type="match status" value="1"/>
</dbReference>
<dbReference type="GO" id="GO:0015927">
    <property type="term" value="F:trehalase activity"/>
    <property type="evidence" value="ECO:0007669"/>
    <property type="project" value="TreeGrafter"/>
</dbReference>
<organism evidence="4 5">
    <name type="scientific">Micromonospora matsumotoense</name>
    <dbReference type="NCBI Taxonomy" id="121616"/>
    <lineage>
        <taxon>Bacteria</taxon>
        <taxon>Bacillati</taxon>
        <taxon>Actinomycetota</taxon>
        <taxon>Actinomycetes</taxon>
        <taxon>Micromonosporales</taxon>
        <taxon>Micromonosporaceae</taxon>
        <taxon>Micromonospora</taxon>
    </lineage>
</organism>
<dbReference type="PANTHER" id="PTHR31616">
    <property type="entry name" value="TREHALASE"/>
    <property type="match status" value="1"/>
</dbReference>
<dbReference type="Pfam" id="PF19291">
    <property type="entry name" value="TREH_N"/>
    <property type="match status" value="1"/>
</dbReference>
<feature type="domain" description="GH15-like" evidence="2">
    <location>
        <begin position="279"/>
        <end position="635"/>
    </location>
</feature>
<dbReference type="InterPro" id="IPR008928">
    <property type="entry name" value="6-hairpin_glycosidase_sf"/>
</dbReference>
<reference evidence="5" key="1">
    <citation type="submission" date="2016-06" db="EMBL/GenBank/DDBJ databases">
        <authorList>
            <person name="Varghese N."/>
            <person name="Submissions Spin"/>
        </authorList>
    </citation>
    <scope>NUCLEOTIDE SEQUENCE [LARGE SCALE GENOMIC DNA]</scope>
    <source>
        <strain evidence="5">DSM 44100</strain>
    </source>
</reference>
<evidence type="ECO:0000259" key="2">
    <source>
        <dbReference type="Pfam" id="PF00723"/>
    </source>
</evidence>
<feature type="domain" description="Trehalase-like N-terminal" evidence="3">
    <location>
        <begin position="56"/>
        <end position="201"/>
    </location>
</feature>
<feature type="region of interest" description="Disordered" evidence="1">
    <location>
        <begin position="1"/>
        <end position="46"/>
    </location>
</feature>
<evidence type="ECO:0000313" key="5">
    <source>
        <dbReference type="Proteomes" id="UP000198797"/>
    </source>
</evidence>
<dbReference type="GO" id="GO:0005993">
    <property type="term" value="P:trehalose catabolic process"/>
    <property type="evidence" value="ECO:0007669"/>
    <property type="project" value="TreeGrafter"/>
</dbReference>
<evidence type="ECO:0000259" key="3">
    <source>
        <dbReference type="Pfam" id="PF19291"/>
    </source>
</evidence>
<dbReference type="PANTHER" id="PTHR31616:SF10">
    <property type="entry name" value="TREHALASE"/>
    <property type="match status" value="1"/>
</dbReference>
<dbReference type="Proteomes" id="UP000198797">
    <property type="component" value="Unassembled WGS sequence"/>
</dbReference>
<proteinExistence type="predicted"/>
<sequence length="681" mass="74964">MASSFVNDRRSRRPAEVTPVGAVIRARRADDPVGQNAGRSRNAVRGVRVPRPVDSGRISEHGFLADGRSAALVDRHGSVNWWCPARFDSPSVFGRILDDRAGHFTIAPEGDDVRVTRSYLDDTLVLRTVFHTGTGSVAVTDALALEPGARGHDIGLRSPRVLARLVEGLSGEVPVRVEFVPRFEYGRVTAYLTRSDGVIDARAGACRLSLRSDVPLACRHGDAVGRATVRAGDTLRLTLGYAPTYGGDDPALPDADRVVADAVAGWRSWADLHDYRGHYRDQVRLSAMVVQGMTYQPSGAVVAAATTSLPERLGGDRNYDYRYVWVRDFSLTLQALWRSACPDEADRQFSWVARAMGRIDDGRVPIMYGVEGERDLTEHTLDHLRGYADSRPVLVGNDAWKQRQNDVLGEILDAAWLMRHYLDPMSPDVRHLLCALADQAVRAWHLPDSGMWETRDAERHYLSSKVQCWTALDRAVRFGPRLGDPADIRRWARARDEVRAAVLERGWNDRLGAYTGAFDSDRLDASVLLMPLVGFLPADDPRMRSTIDVVERGLSRDGVLRRWDGDPAGFVICSFWLASCLALAGEQERAARLFEQLAGRVNDLGLYAEQIDQTTGEQLGNFPQAFSHIGLINAAGLLTDVAERRHEVSADRPHLVATGAEVVATSTRAVPTGTGPTEGAR</sequence>
<keyword evidence="5" id="KW-1185">Reference proteome</keyword>
<dbReference type="STRING" id="121616.GA0070216_107127"/>
<dbReference type="InterPro" id="IPR011613">
    <property type="entry name" value="GH15-like"/>
</dbReference>
<name>A0A1C4YT09_9ACTN</name>